<name>A0AAJ1Z8I5_9BACI</name>
<evidence type="ECO:0000256" key="2">
    <source>
        <dbReference type="SAM" id="Coils"/>
    </source>
</evidence>
<evidence type="ECO:0000313" key="5">
    <source>
        <dbReference type="Proteomes" id="UP001248134"/>
    </source>
</evidence>
<protein>
    <submittedName>
        <fullName evidence="4">Site-specific integrase</fullName>
    </submittedName>
</protein>
<dbReference type="InterPro" id="IPR011010">
    <property type="entry name" value="DNA_brk_join_enz"/>
</dbReference>
<sequence>MITLTISTRIPQSPFYEKLLGKVDEQLLHFCDARDVFLLDKMDERYLKYYINKMVDKPWNNHLFLALLVFKERNLNVETIVTMIQHINSRLRDLFIYFNLTDWEEYDVETHMYQYFKGSILKQHSDIARAEFLTRYRTCSYTTKKWVLTKIPNEQQEYFHRFVFPMPTYDSREFSFTKAAKEQAQNTRKSETDAIVPFLPQIRAEGHFRWNQITRLRQTYLKVCEQAKTPNVVLPLDFYYDEPERVGERFYFRLWDKPSFVLSHKEQFNASTLKAALNRKGVYSEENNHYFVEFIKAERLEDDEEAEGLWFIELFENNLIGQWFQNLNDNELKHKRDLLFLWGYGRDNSNSNPEPFNSKHKGILTSSTFVSLHKDKTEGILFDVEPIYAAATFGLLALDICTTTGTRINELLQISNTKECIRTVKVDKKLRFSFYAIPKGRDELEAFYISEQTIKIIQSVGLMLRNHYGTDKIPSVKYRGVRKHLFPKPKPYFFQYHNKALGEFGVWSSLRFLLHGQHMETQEGKPVVVKTHLLRHAFATEAVQRQKLPIDIVAKILHQRDVGVTGYYSEPTPSQVAQSVSDLHDVTSDYIDIDGAVLRNPEELEKELEEYKEKVGVFNNVIGGTCVTDHVCPIKMACLGCQAKIPQPEKKHEVLEVIELSKDMEKRYSAMNLTVEVKKAKAMRKHARNELKEIELIEKYREEQKYEPDIQFKK</sequence>
<dbReference type="SUPFAM" id="SSF56349">
    <property type="entry name" value="DNA breaking-rejoining enzymes"/>
    <property type="match status" value="1"/>
</dbReference>
<dbReference type="Proteomes" id="UP001248134">
    <property type="component" value="Unassembled WGS sequence"/>
</dbReference>
<feature type="domain" description="Tyr recombinase" evidence="3">
    <location>
        <begin position="373"/>
        <end position="581"/>
    </location>
</feature>
<keyword evidence="1" id="KW-0233">DNA recombination</keyword>
<gene>
    <name evidence="4" type="ORF">FOS08_27410</name>
</gene>
<accession>A0AAJ1Z8I5</accession>
<evidence type="ECO:0000313" key="4">
    <source>
        <dbReference type="EMBL" id="MDR4329437.1"/>
    </source>
</evidence>
<evidence type="ECO:0000256" key="1">
    <source>
        <dbReference type="ARBA" id="ARBA00023172"/>
    </source>
</evidence>
<organism evidence="4 5">
    <name type="scientific">Bacillus pseudomycoides</name>
    <dbReference type="NCBI Taxonomy" id="64104"/>
    <lineage>
        <taxon>Bacteria</taxon>
        <taxon>Bacillati</taxon>
        <taxon>Bacillota</taxon>
        <taxon>Bacilli</taxon>
        <taxon>Bacillales</taxon>
        <taxon>Bacillaceae</taxon>
        <taxon>Bacillus</taxon>
        <taxon>Bacillus cereus group</taxon>
    </lineage>
</organism>
<dbReference type="GO" id="GO:0015074">
    <property type="term" value="P:DNA integration"/>
    <property type="evidence" value="ECO:0007669"/>
    <property type="project" value="InterPro"/>
</dbReference>
<dbReference type="InterPro" id="IPR013762">
    <property type="entry name" value="Integrase-like_cat_sf"/>
</dbReference>
<dbReference type="PROSITE" id="PS51898">
    <property type="entry name" value="TYR_RECOMBINASE"/>
    <property type="match status" value="1"/>
</dbReference>
<evidence type="ECO:0000259" key="3">
    <source>
        <dbReference type="PROSITE" id="PS51898"/>
    </source>
</evidence>
<dbReference type="EMBL" id="VLYX01000066">
    <property type="protein sequence ID" value="MDR4329437.1"/>
    <property type="molecule type" value="Genomic_DNA"/>
</dbReference>
<dbReference type="GO" id="GO:0003677">
    <property type="term" value="F:DNA binding"/>
    <property type="evidence" value="ECO:0007669"/>
    <property type="project" value="InterPro"/>
</dbReference>
<dbReference type="GO" id="GO:0006310">
    <property type="term" value="P:DNA recombination"/>
    <property type="evidence" value="ECO:0007669"/>
    <property type="project" value="UniProtKB-KW"/>
</dbReference>
<proteinExistence type="predicted"/>
<comment type="caution">
    <text evidence="4">The sequence shown here is derived from an EMBL/GenBank/DDBJ whole genome shotgun (WGS) entry which is preliminary data.</text>
</comment>
<reference evidence="4" key="1">
    <citation type="submission" date="2019-07" db="EMBL/GenBank/DDBJ databases">
        <title>Phylogenomic Reclassification of ATCC Bacillus Strains and Various Taxa within the Genus Bacillus.</title>
        <authorList>
            <person name="Riojas M.A."/>
            <person name="Frank A.M."/>
            <person name="Fenn S.L."/>
            <person name="King S.P."/>
            <person name="Brower S.M."/>
            <person name="Hazbon M.H."/>
        </authorList>
    </citation>
    <scope>NUCLEOTIDE SEQUENCE</scope>
    <source>
        <strain evidence="4">NR-12239</strain>
    </source>
</reference>
<keyword evidence="2" id="KW-0175">Coiled coil</keyword>
<dbReference type="InterPro" id="IPR002104">
    <property type="entry name" value="Integrase_catalytic"/>
</dbReference>
<feature type="coiled-coil region" evidence="2">
    <location>
        <begin position="670"/>
        <end position="697"/>
    </location>
</feature>
<dbReference type="AlphaFoldDB" id="A0AAJ1Z8I5"/>
<dbReference type="Gene3D" id="1.10.443.10">
    <property type="entry name" value="Intergrase catalytic core"/>
    <property type="match status" value="1"/>
</dbReference>